<keyword evidence="3" id="KW-1185">Reference proteome</keyword>
<keyword evidence="1" id="KW-0472">Membrane</keyword>
<evidence type="ECO:0000313" key="3">
    <source>
        <dbReference type="Proteomes" id="UP000199318"/>
    </source>
</evidence>
<protein>
    <recommendedName>
        <fullName evidence="4">DUF2834 domain-containing protein</fullName>
    </recommendedName>
</protein>
<reference evidence="3" key="1">
    <citation type="submission" date="2016-10" db="EMBL/GenBank/DDBJ databases">
        <authorList>
            <person name="de Groot N.N."/>
        </authorList>
    </citation>
    <scope>NUCLEOTIDE SEQUENCE [LARGE SCALE GENOMIC DNA]</scope>
    <source>
        <strain evidence="3">10nlg</strain>
    </source>
</reference>
<name>A0A1H9VQT8_9BACI</name>
<dbReference type="PANTHER" id="PTHR36009">
    <property type="match status" value="1"/>
</dbReference>
<keyword evidence="1" id="KW-0812">Transmembrane</keyword>
<gene>
    <name evidence="2" type="ORF">SAMN05444126_1234</name>
</gene>
<feature type="transmembrane region" description="Helical" evidence="1">
    <location>
        <begin position="115"/>
        <end position="136"/>
    </location>
</feature>
<sequence length="209" mass="23224">MKAALFILLIVYAVFFAPGEGAGNDPIFSALISGDFAAVDPAVTAVFSSLGVYPALFLAILLTADRYRLPAWPFAIGAFGLGAFALLPWFIFRGKVVREIPRGPRLIRQIVRHPLYSGTLLFVSFALILVLIAGSWPAYREAFFSSQLVSVMTVDLFVLMYLSYDVFKNDRERRHAWLNVFPAVGPAALLLQDALLRRKKRNISLNTKI</sequence>
<dbReference type="EMBL" id="FOGV01000023">
    <property type="protein sequence ID" value="SES23918.1"/>
    <property type="molecule type" value="Genomic_DNA"/>
</dbReference>
<evidence type="ECO:0000256" key="1">
    <source>
        <dbReference type="SAM" id="Phobius"/>
    </source>
</evidence>
<keyword evidence="1" id="KW-1133">Transmembrane helix</keyword>
<dbReference type="RefSeq" id="WP_093073990.1">
    <property type="nucleotide sequence ID" value="NZ_BJVE01000008.1"/>
</dbReference>
<comment type="caution">
    <text evidence="2">The sequence shown here is derived from an EMBL/GenBank/DDBJ whole genome shotgun (WGS) entry which is preliminary data.</text>
</comment>
<dbReference type="STRING" id="1464123.SAMN05444126_1234"/>
<evidence type="ECO:0000313" key="2">
    <source>
        <dbReference type="EMBL" id="SES23918.1"/>
    </source>
</evidence>
<dbReference type="PANTHER" id="PTHR36009:SF3">
    <property type="entry name" value="TRANSMEMBRANE PROTEIN"/>
    <property type="match status" value="1"/>
</dbReference>
<accession>A0A1H9VQT8</accession>
<feature type="transmembrane region" description="Helical" evidence="1">
    <location>
        <begin position="176"/>
        <end position="196"/>
    </location>
</feature>
<proteinExistence type="predicted"/>
<feature type="transmembrane region" description="Helical" evidence="1">
    <location>
        <begin position="45"/>
        <end position="64"/>
    </location>
</feature>
<feature type="transmembrane region" description="Helical" evidence="1">
    <location>
        <begin position="143"/>
        <end position="164"/>
    </location>
</feature>
<evidence type="ECO:0008006" key="4">
    <source>
        <dbReference type="Google" id="ProtNLM"/>
    </source>
</evidence>
<organism evidence="2 3">
    <name type="scientific">Salisediminibacterium halotolerans</name>
    <dbReference type="NCBI Taxonomy" id="517425"/>
    <lineage>
        <taxon>Bacteria</taxon>
        <taxon>Bacillati</taxon>
        <taxon>Bacillota</taxon>
        <taxon>Bacilli</taxon>
        <taxon>Bacillales</taxon>
        <taxon>Bacillaceae</taxon>
        <taxon>Salisediminibacterium</taxon>
    </lineage>
</organism>
<dbReference type="AlphaFoldDB" id="A0A1H9VQT8"/>
<dbReference type="Proteomes" id="UP000199318">
    <property type="component" value="Unassembled WGS sequence"/>
</dbReference>
<dbReference type="OrthoDB" id="482433at2"/>
<feature type="transmembrane region" description="Helical" evidence="1">
    <location>
        <begin position="71"/>
        <end position="92"/>
    </location>
</feature>